<gene>
    <name evidence="1" type="ORF">H9L01_06160</name>
</gene>
<dbReference type="InterPro" id="IPR011322">
    <property type="entry name" value="N-reg_PII-like_a/b"/>
</dbReference>
<keyword evidence="2" id="KW-1185">Reference proteome</keyword>
<dbReference type="GO" id="GO:0030234">
    <property type="term" value="F:enzyme regulator activity"/>
    <property type="evidence" value="ECO:0007669"/>
    <property type="project" value="InterPro"/>
</dbReference>
<sequence>MNVLFIVLNQVDTLEDVLTSLTQVGVRGATILDSQGMGSAIYEYDNQMSALFGSLKSQFDREHPYNKTIFTVIENETLLQQAMDAVAKIVDVDQPNQGMMFTIPVGKVVGLRKE</sequence>
<dbReference type="KEGG" id="eio:H9L01_06160"/>
<dbReference type="GO" id="GO:0006808">
    <property type="term" value="P:regulation of nitrogen utilization"/>
    <property type="evidence" value="ECO:0007669"/>
    <property type="project" value="InterPro"/>
</dbReference>
<dbReference type="SUPFAM" id="SSF54913">
    <property type="entry name" value="GlnB-like"/>
    <property type="match status" value="1"/>
</dbReference>
<proteinExistence type="predicted"/>
<evidence type="ECO:0000313" key="2">
    <source>
        <dbReference type="Proteomes" id="UP000515928"/>
    </source>
</evidence>
<dbReference type="Gene3D" id="3.30.70.120">
    <property type="match status" value="1"/>
</dbReference>
<dbReference type="Proteomes" id="UP000515928">
    <property type="component" value="Chromosome"/>
</dbReference>
<evidence type="ECO:0008006" key="3">
    <source>
        <dbReference type="Google" id="ProtNLM"/>
    </source>
</evidence>
<reference evidence="1 2" key="1">
    <citation type="submission" date="2020-08" db="EMBL/GenBank/DDBJ databases">
        <title>Genome sequence of Erysipelothrix inopinata DSM 15511T.</title>
        <authorList>
            <person name="Hyun D.-W."/>
            <person name="Bae J.-W."/>
        </authorList>
    </citation>
    <scope>NUCLEOTIDE SEQUENCE [LARGE SCALE GENOMIC DNA]</scope>
    <source>
        <strain evidence="1 2">DSM 15511</strain>
    </source>
</reference>
<accession>A0A7G9RWJ5</accession>
<dbReference type="Pfam" id="PF00543">
    <property type="entry name" value="P-II"/>
    <property type="match status" value="1"/>
</dbReference>
<dbReference type="RefSeq" id="WP_187533103.1">
    <property type="nucleotide sequence ID" value="NZ_CBCSHU010000002.1"/>
</dbReference>
<dbReference type="EMBL" id="CP060715">
    <property type="protein sequence ID" value="QNN59970.1"/>
    <property type="molecule type" value="Genomic_DNA"/>
</dbReference>
<organism evidence="1 2">
    <name type="scientific">Erysipelothrix inopinata</name>
    <dbReference type="NCBI Taxonomy" id="225084"/>
    <lineage>
        <taxon>Bacteria</taxon>
        <taxon>Bacillati</taxon>
        <taxon>Bacillota</taxon>
        <taxon>Erysipelotrichia</taxon>
        <taxon>Erysipelotrichales</taxon>
        <taxon>Erysipelotrichaceae</taxon>
        <taxon>Erysipelothrix</taxon>
    </lineage>
</organism>
<dbReference type="AlphaFoldDB" id="A0A7G9RWJ5"/>
<name>A0A7G9RWJ5_9FIRM</name>
<dbReference type="InterPro" id="IPR015867">
    <property type="entry name" value="N-reg_PII/ATP_PRibTrfase_C"/>
</dbReference>
<evidence type="ECO:0000313" key="1">
    <source>
        <dbReference type="EMBL" id="QNN59970.1"/>
    </source>
</evidence>
<dbReference type="InterPro" id="IPR002187">
    <property type="entry name" value="N-reg_PII"/>
</dbReference>
<protein>
    <recommendedName>
        <fullName evidence="3">P-II family nitrogen regulator</fullName>
    </recommendedName>
</protein>